<reference evidence="7 8" key="1">
    <citation type="submission" date="2019-04" db="EMBL/GenBank/DDBJ databases">
        <title>Microbes associate with the intestines of laboratory mice.</title>
        <authorList>
            <person name="Navarre W."/>
            <person name="Wong E."/>
            <person name="Huang K."/>
            <person name="Tropini C."/>
            <person name="Ng K."/>
            <person name="Yu B."/>
        </authorList>
    </citation>
    <scope>NUCLEOTIDE SEQUENCE [LARGE SCALE GENOMIC DNA]</scope>
    <source>
        <strain evidence="7 8">NM69_E16B</strain>
    </source>
</reference>
<dbReference type="Pfam" id="PF07980">
    <property type="entry name" value="SusD_RagB"/>
    <property type="match status" value="1"/>
</dbReference>
<evidence type="ECO:0000256" key="4">
    <source>
        <dbReference type="ARBA" id="ARBA00023136"/>
    </source>
</evidence>
<dbReference type="GO" id="GO:0009279">
    <property type="term" value="C:cell outer membrane"/>
    <property type="evidence" value="ECO:0007669"/>
    <property type="project" value="UniProtKB-SubCell"/>
</dbReference>
<accession>A0A4S2B425</accession>
<name>A0A4S2B425_9BACE</name>
<feature type="domain" description="RagB/SusD" evidence="6">
    <location>
        <begin position="335"/>
        <end position="660"/>
    </location>
</feature>
<keyword evidence="4" id="KW-0472">Membrane</keyword>
<dbReference type="EMBL" id="SRYZ01000004">
    <property type="protein sequence ID" value="TGY08877.1"/>
    <property type="molecule type" value="Genomic_DNA"/>
</dbReference>
<gene>
    <name evidence="7" type="ORF">E5355_03035</name>
</gene>
<dbReference type="InterPro" id="IPR011990">
    <property type="entry name" value="TPR-like_helical_dom_sf"/>
</dbReference>
<evidence type="ECO:0000256" key="5">
    <source>
        <dbReference type="ARBA" id="ARBA00023237"/>
    </source>
</evidence>
<dbReference type="PROSITE" id="PS51257">
    <property type="entry name" value="PROKAR_LIPOPROTEIN"/>
    <property type="match status" value="1"/>
</dbReference>
<dbReference type="Proteomes" id="UP000310532">
    <property type="component" value="Unassembled WGS sequence"/>
</dbReference>
<proteinExistence type="inferred from homology"/>
<keyword evidence="5" id="KW-0998">Cell outer membrane</keyword>
<evidence type="ECO:0000313" key="8">
    <source>
        <dbReference type="Proteomes" id="UP000310532"/>
    </source>
</evidence>
<keyword evidence="3" id="KW-0732">Signal</keyword>
<sequence length="670" mass="76095">MRLKNIVVQACAMVGGALMFSSCTDYLDREPLSSVTPDAYFTTTDHFAAYSISQYNSLFSTHGGYGMGIGAGDGSTDNAVSGGYSATYYEEGYWRVPNTGGGWSFSLIRYCNYFFEQAVPKFEAGQVSGNAADIRHYIGEMYFLRAMVYFNYLKSFGDYPIITEVLPDDKAVMMEKAVRQPRNKVARFILEDLDNAIERLHEWGFAGNNRINKQVALLLKSRVALYEATFEKYHKGTGRVPGDETWPGRRVHTGFSLNVDEEVNFFLREAMDAAEQVADVVTLTPNSGTLEPPTITTVSGWNPYFELFASEDLSDNSEVLMWREYAKSGSFTIAHGAPAWVQSGSNHGLLKSYVESFLMTDGMPWYAATSVAPYEGDETLDKVKANRDERLQLFMFGESNFLPFHSQQSAQGEQYFRPHPVSNRQEMQDRTGYRLRKYASFDQAQNVWGKAESTTGCIVFRGVEAYLNYIEASYLLNGNINSKASQYWRAIRNRAGVDADFEKTIAATDMSKETDWGKMSGGQLVDATLLNIRRERRCEFIGENMRWSDLVRWRSFDHMLTERWVPEGCNFWTKMHEYCNHDENGAEVNYSYTGVEGANISDPKYKYLRPYSIMKDNNPVYEGYIWAKANYLSPVPIREMELLSPDETVGNSVLYQNPYWPETVNGTAIE</sequence>
<dbReference type="InterPro" id="IPR012944">
    <property type="entry name" value="SusD_RagB_dom"/>
</dbReference>
<evidence type="ECO:0000256" key="1">
    <source>
        <dbReference type="ARBA" id="ARBA00004442"/>
    </source>
</evidence>
<protein>
    <submittedName>
        <fullName evidence="7">RagB/SusD family nutrient uptake outer membrane protein</fullName>
    </submittedName>
</protein>
<comment type="similarity">
    <text evidence="2">Belongs to the SusD family.</text>
</comment>
<evidence type="ECO:0000259" key="6">
    <source>
        <dbReference type="Pfam" id="PF07980"/>
    </source>
</evidence>
<evidence type="ECO:0000256" key="3">
    <source>
        <dbReference type="ARBA" id="ARBA00022729"/>
    </source>
</evidence>
<comment type="subcellular location">
    <subcellularLocation>
        <location evidence="1">Cell outer membrane</location>
    </subcellularLocation>
</comment>
<dbReference type="SUPFAM" id="SSF48452">
    <property type="entry name" value="TPR-like"/>
    <property type="match status" value="1"/>
</dbReference>
<keyword evidence="8" id="KW-1185">Reference proteome</keyword>
<evidence type="ECO:0000256" key="2">
    <source>
        <dbReference type="ARBA" id="ARBA00006275"/>
    </source>
</evidence>
<organism evidence="7 8">
    <name type="scientific">Bacteroides muris</name>
    <name type="common">ex Afrizal et al. 2022</name>
    <dbReference type="NCBI Taxonomy" id="2516960"/>
    <lineage>
        <taxon>Bacteria</taxon>
        <taxon>Pseudomonadati</taxon>
        <taxon>Bacteroidota</taxon>
        <taxon>Bacteroidia</taxon>
        <taxon>Bacteroidales</taxon>
        <taxon>Bacteroidaceae</taxon>
        <taxon>Bacteroides</taxon>
    </lineage>
</organism>
<comment type="caution">
    <text evidence="7">The sequence shown here is derived from an EMBL/GenBank/DDBJ whole genome shotgun (WGS) entry which is preliminary data.</text>
</comment>
<dbReference type="RefSeq" id="WP_136009136.1">
    <property type="nucleotide sequence ID" value="NZ_SRYZ01000004.1"/>
</dbReference>
<evidence type="ECO:0000313" key="7">
    <source>
        <dbReference type="EMBL" id="TGY08877.1"/>
    </source>
</evidence>
<dbReference type="Gene3D" id="1.25.40.390">
    <property type="match status" value="1"/>
</dbReference>
<dbReference type="AlphaFoldDB" id="A0A4S2B425"/>